<evidence type="ECO:0000256" key="1">
    <source>
        <dbReference type="SAM" id="Phobius"/>
    </source>
</evidence>
<organism evidence="2 3">
    <name type="scientific">Romanomermis culicivorax</name>
    <name type="common">Nematode worm</name>
    <dbReference type="NCBI Taxonomy" id="13658"/>
    <lineage>
        <taxon>Eukaryota</taxon>
        <taxon>Metazoa</taxon>
        <taxon>Ecdysozoa</taxon>
        <taxon>Nematoda</taxon>
        <taxon>Enoplea</taxon>
        <taxon>Dorylaimia</taxon>
        <taxon>Mermithida</taxon>
        <taxon>Mermithoidea</taxon>
        <taxon>Mermithidae</taxon>
        <taxon>Romanomermis</taxon>
    </lineage>
</organism>
<keyword evidence="1" id="KW-0812">Transmembrane</keyword>
<reference evidence="3" key="1">
    <citation type="submission" date="2022-11" db="UniProtKB">
        <authorList>
            <consortium name="WormBaseParasite"/>
        </authorList>
    </citation>
    <scope>IDENTIFICATION</scope>
</reference>
<evidence type="ECO:0000313" key="3">
    <source>
        <dbReference type="WBParaSite" id="nRc.2.0.1.t33642-RA"/>
    </source>
</evidence>
<feature type="transmembrane region" description="Helical" evidence="1">
    <location>
        <begin position="40"/>
        <end position="57"/>
    </location>
</feature>
<dbReference type="WBParaSite" id="nRc.2.0.1.t33642-RA">
    <property type="protein sequence ID" value="nRc.2.0.1.t33642-RA"/>
    <property type="gene ID" value="nRc.2.0.1.g33642"/>
</dbReference>
<keyword evidence="2" id="KW-1185">Reference proteome</keyword>
<dbReference type="AlphaFoldDB" id="A0A915K6X6"/>
<feature type="transmembrane region" description="Helical" evidence="1">
    <location>
        <begin position="98"/>
        <end position="117"/>
    </location>
</feature>
<accession>A0A915K6X6</accession>
<dbReference type="Proteomes" id="UP000887565">
    <property type="component" value="Unplaced"/>
</dbReference>
<keyword evidence="1" id="KW-0472">Membrane</keyword>
<sequence>MRNQFSWVKNFYFQDVLVNSTEFISIDFPKMGVKPRWAKFLNFAVRISLATLVGILYEDYWYDRNHLLGHLYYLNFHKVRGEEVEDKYQKAFNVTYPLQLRIALNAMTAMFLWYININK</sequence>
<protein>
    <submittedName>
        <fullName evidence="3">Uncharacterized protein</fullName>
    </submittedName>
</protein>
<keyword evidence="1" id="KW-1133">Transmembrane helix</keyword>
<evidence type="ECO:0000313" key="2">
    <source>
        <dbReference type="Proteomes" id="UP000887565"/>
    </source>
</evidence>
<name>A0A915K6X6_ROMCU</name>
<proteinExistence type="predicted"/>